<evidence type="ECO:0000313" key="1">
    <source>
        <dbReference type="EMBL" id="GLQ31544.1"/>
    </source>
</evidence>
<dbReference type="RefSeq" id="WP_284381194.1">
    <property type="nucleotide sequence ID" value="NZ_BSNM01000014.1"/>
</dbReference>
<comment type="caution">
    <text evidence="1">The sequence shown here is derived from an EMBL/GenBank/DDBJ whole genome shotgun (WGS) entry which is preliminary data.</text>
</comment>
<proteinExistence type="predicted"/>
<sequence>MGMIKNLWRGFRGGPDFSEVNPLNASLENIQFSVELPYSNIDTNEPPRSIHFPIMKDGWFDQHAESLKYYRYVHVDTQMWFYVPSVVNLPSGELGVLTLMTQIKRIPEEKNISAFDLDSLGKTVISEYEDYYNSPIIGWDDNDKDPSLGKNTKIRRDILELANSRSEPWSQEFIDREINLRLSDTGYAPLKPHKIKTINGRSWLFYIEQKAVARPAKNRIYCMPLTDKYYLCLDFGYRVDRIDKFKLWKDHAEAAEKRIMESVKLTIPNDELALTHQG</sequence>
<dbReference type="Proteomes" id="UP001161389">
    <property type="component" value="Unassembled WGS sequence"/>
</dbReference>
<name>A0AA37W7S8_9GAMM</name>
<dbReference type="EMBL" id="BSNM01000014">
    <property type="protein sequence ID" value="GLQ31544.1"/>
    <property type="molecule type" value="Genomic_DNA"/>
</dbReference>
<reference evidence="1" key="2">
    <citation type="submission" date="2023-01" db="EMBL/GenBank/DDBJ databases">
        <title>Draft genome sequence of Litoribrevibacter albus strain NBRC 110071.</title>
        <authorList>
            <person name="Sun Q."/>
            <person name="Mori K."/>
        </authorList>
    </citation>
    <scope>NUCLEOTIDE SEQUENCE</scope>
    <source>
        <strain evidence="1">NBRC 110071</strain>
    </source>
</reference>
<dbReference type="AlphaFoldDB" id="A0AA37W7S8"/>
<gene>
    <name evidence="1" type="ORF">GCM10007876_20230</name>
</gene>
<organism evidence="1 2">
    <name type="scientific">Litoribrevibacter albus</name>
    <dbReference type="NCBI Taxonomy" id="1473156"/>
    <lineage>
        <taxon>Bacteria</taxon>
        <taxon>Pseudomonadati</taxon>
        <taxon>Pseudomonadota</taxon>
        <taxon>Gammaproteobacteria</taxon>
        <taxon>Oceanospirillales</taxon>
        <taxon>Oceanospirillaceae</taxon>
        <taxon>Litoribrevibacter</taxon>
    </lineage>
</organism>
<accession>A0AA37W7S8</accession>
<protein>
    <submittedName>
        <fullName evidence="1">Uncharacterized protein</fullName>
    </submittedName>
</protein>
<keyword evidence="2" id="KW-1185">Reference proteome</keyword>
<reference evidence="1" key="1">
    <citation type="journal article" date="2014" name="Int. J. Syst. Evol. Microbiol.">
        <title>Complete genome sequence of Corynebacterium casei LMG S-19264T (=DSM 44701T), isolated from a smear-ripened cheese.</title>
        <authorList>
            <consortium name="US DOE Joint Genome Institute (JGI-PGF)"/>
            <person name="Walter F."/>
            <person name="Albersmeier A."/>
            <person name="Kalinowski J."/>
            <person name="Ruckert C."/>
        </authorList>
    </citation>
    <scope>NUCLEOTIDE SEQUENCE</scope>
    <source>
        <strain evidence="1">NBRC 110071</strain>
    </source>
</reference>
<evidence type="ECO:0000313" key="2">
    <source>
        <dbReference type="Proteomes" id="UP001161389"/>
    </source>
</evidence>